<sequence length="312" mass="34984">MNRRWEKACGADVHKRFIEATILTSDGTNKHGRFNTDIKSLMEFREWLINNDCPVIAIESTGIYWIPIHTILEGIIEVQVANAYNIKHIPGKKTDIRDSEWLAELCINGMIEPSRIFPKEDRELRDLTRAREALVNSRTQVKNRVHVVLDTANIKLSSAFTDIFGKSGIELVNGLISGRPIEAIIGDTDNNRIKKRSEEIKQAVKGTLGSTQAFVIKECTEIIQTIDNRIKNIDAEIRNRMKAKDEDLKIAMSVPGIGFVAGSTVLAEIGNFKDFKTPDKLAAWTGIVSSVYQSADKLNTGKITKRGSKHLR</sequence>
<dbReference type="EMBL" id="FZMP01000136">
    <property type="protein sequence ID" value="SNQ61041.1"/>
    <property type="molecule type" value="Genomic_DNA"/>
</dbReference>
<reference evidence="4" key="1">
    <citation type="submission" date="2017-06" db="EMBL/GenBank/DDBJ databases">
        <authorList>
            <person name="Cremers G."/>
        </authorList>
    </citation>
    <scope>NUCLEOTIDE SEQUENCE [LARGE SCALE GENOMIC DNA]</scope>
</reference>
<evidence type="ECO:0000313" key="4">
    <source>
        <dbReference type="Proteomes" id="UP000218615"/>
    </source>
</evidence>
<dbReference type="GO" id="GO:0006313">
    <property type="term" value="P:DNA transposition"/>
    <property type="evidence" value="ECO:0007669"/>
    <property type="project" value="InterPro"/>
</dbReference>
<dbReference type="GO" id="GO:0004803">
    <property type="term" value="F:transposase activity"/>
    <property type="evidence" value="ECO:0007669"/>
    <property type="project" value="InterPro"/>
</dbReference>
<keyword evidence="4" id="KW-1185">Reference proteome</keyword>
<dbReference type="InterPro" id="IPR002525">
    <property type="entry name" value="Transp_IS110-like_N"/>
</dbReference>
<dbReference type="Pfam" id="PF01548">
    <property type="entry name" value="DEDD_Tnp_IS110"/>
    <property type="match status" value="1"/>
</dbReference>
<feature type="domain" description="Transposase IS116/IS110/IS902 C-terminal" evidence="2">
    <location>
        <begin position="250"/>
        <end position="312"/>
    </location>
</feature>
<name>A0A284VP33_9EURY</name>
<dbReference type="NCBIfam" id="NF033542">
    <property type="entry name" value="transpos_IS110"/>
    <property type="match status" value="1"/>
</dbReference>
<dbReference type="PANTHER" id="PTHR33055:SF13">
    <property type="entry name" value="TRANSPOSASE"/>
    <property type="match status" value="1"/>
</dbReference>
<evidence type="ECO:0000313" key="3">
    <source>
        <dbReference type="EMBL" id="SNQ61041.1"/>
    </source>
</evidence>
<dbReference type="Pfam" id="PF02371">
    <property type="entry name" value="Transposase_20"/>
    <property type="match status" value="1"/>
</dbReference>
<dbReference type="PANTHER" id="PTHR33055">
    <property type="entry name" value="TRANSPOSASE FOR INSERTION SEQUENCE ELEMENT IS1111A"/>
    <property type="match status" value="1"/>
</dbReference>
<dbReference type="RefSeq" id="WP_257000018.1">
    <property type="nucleotide sequence ID" value="NZ_FZMP01000136.1"/>
</dbReference>
<accession>A0A284VP33</accession>
<organism evidence="3 4">
    <name type="scientific">Candidatus Methanoperedens nitratireducens</name>
    <dbReference type="NCBI Taxonomy" id="1392998"/>
    <lineage>
        <taxon>Archaea</taxon>
        <taxon>Methanobacteriati</taxon>
        <taxon>Methanobacteriota</taxon>
        <taxon>Stenosarchaea group</taxon>
        <taxon>Methanomicrobia</taxon>
        <taxon>Methanosarcinales</taxon>
        <taxon>ANME-2 cluster</taxon>
        <taxon>Candidatus Methanoperedentaceae</taxon>
        <taxon>Candidatus Methanoperedens</taxon>
    </lineage>
</organism>
<dbReference type="InterPro" id="IPR047650">
    <property type="entry name" value="Transpos_IS110"/>
</dbReference>
<dbReference type="Proteomes" id="UP000218615">
    <property type="component" value="Unassembled WGS sequence"/>
</dbReference>
<feature type="domain" description="Transposase IS110-like N-terminal" evidence="1">
    <location>
        <begin position="9"/>
        <end position="152"/>
    </location>
</feature>
<proteinExistence type="predicted"/>
<evidence type="ECO:0000259" key="1">
    <source>
        <dbReference type="Pfam" id="PF01548"/>
    </source>
</evidence>
<dbReference type="GO" id="GO:0003677">
    <property type="term" value="F:DNA binding"/>
    <property type="evidence" value="ECO:0007669"/>
    <property type="project" value="InterPro"/>
</dbReference>
<protein>
    <submittedName>
        <fullName evidence="3">Transposase</fullName>
    </submittedName>
</protein>
<evidence type="ECO:0000259" key="2">
    <source>
        <dbReference type="Pfam" id="PF02371"/>
    </source>
</evidence>
<dbReference type="AlphaFoldDB" id="A0A284VP33"/>
<gene>
    <name evidence="3" type="ORF">MNV_2200007</name>
</gene>
<dbReference type="InterPro" id="IPR003346">
    <property type="entry name" value="Transposase_20"/>
</dbReference>